<dbReference type="GO" id="GO:0006869">
    <property type="term" value="P:lipid transport"/>
    <property type="evidence" value="ECO:0007669"/>
    <property type="project" value="InterPro"/>
</dbReference>
<dbReference type="STRING" id="15368.I1GS40"/>
<evidence type="ECO:0000256" key="2">
    <source>
        <dbReference type="ARBA" id="ARBA00022729"/>
    </source>
</evidence>
<reference evidence="9" key="3">
    <citation type="submission" date="2018-08" db="UniProtKB">
        <authorList>
            <consortium name="EnsemblPlants"/>
        </authorList>
    </citation>
    <scope>IDENTIFICATION</scope>
    <source>
        <strain evidence="9">cv. Bd21</strain>
    </source>
</reference>
<dbReference type="RefSeq" id="XP_003562642.1">
    <property type="nucleotide sequence ID" value="XM_003562594.4"/>
</dbReference>
<dbReference type="eggNOG" id="ENOG502T2K3">
    <property type="taxonomic scope" value="Eukaryota"/>
</dbReference>
<accession>I1GS40</accession>
<dbReference type="FunCoup" id="I1GS40">
    <property type="interactions" value="32"/>
</dbReference>
<evidence type="ECO:0000256" key="5">
    <source>
        <dbReference type="SAM" id="MobiDB-lite"/>
    </source>
</evidence>
<keyword evidence="2 6" id="KW-0732">Signal</keyword>
<dbReference type="KEGG" id="bdi:100837050"/>
<dbReference type="InterPro" id="IPR036312">
    <property type="entry name" value="Bifun_inhib/LTP/seed_sf"/>
</dbReference>
<keyword evidence="3" id="KW-1015">Disulfide bond</keyword>
<dbReference type="InterPro" id="IPR043325">
    <property type="entry name" value="LTSS"/>
</dbReference>
<dbReference type="InterPro" id="IPR000528">
    <property type="entry name" value="Plant_nsLTP"/>
</dbReference>
<dbReference type="EMBL" id="CM000880">
    <property type="protein sequence ID" value="KQK15105.1"/>
    <property type="molecule type" value="Genomic_DNA"/>
</dbReference>
<sequence>MASSLFVMVVLALASAAHAQVQPPAASPSGPDCGSTLVGLAGCLPYLTPGSTVSKPPKECCGPVKSSLASPASAACLCDAFGKNYGVPIDLARAAGLAAACGGNQAALSKCKIAIPGAPGSAPTEAPSPSSGSTPATGSPGPAKAAATRSPVSLVTLVLSVVAAPLLSHYL</sequence>
<comment type="similarity">
    <text evidence="1">Belongs to the plant LTP family.</text>
</comment>
<name>I1GS40_BRADI</name>
<evidence type="ECO:0000259" key="7">
    <source>
        <dbReference type="Pfam" id="PF14368"/>
    </source>
</evidence>
<dbReference type="Pfam" id="PF14368">
    <property type="entry name" value="LTP_2"/>
    <property type="match status" value="1"/>
</dbReference>
<dbReference type="OMA" id="YITYISV"/>
<organism evidence="8">
    <name type="scientific">Brachypodium distachyon</name>
    <name type="common">Purple false brome</name>
    <name type="synonym">Trachynia distachya</name>
    <dbReference type="NCBI Taxonomy" id="15368"/>
    <lineage>
        <taxon>Eukaryota</taxon>
        <taxon>Viridiplantae</taxon>
        <taxon>Streptophyta</taxon>
        <taxon>Embryophyta</taxon>
        <taxon>Tracheophyta</taxon>
        <taxon>Spermatophyta</taxon>
        <taxon>Magnoliopsida</taxon>
        <taxon>Liliopsida</taxon>
        <taxon>Poales</taxon>
        <taxon>Poaceae</taxon>
        <taxon>BOP clade</taxon>
        <taxon>Pooideae</taxon>
        <taxon>Stipodae</taxon>
        <taxon>Brachypodieae</taxon>
        <taxon>Brachypodium</taxon>
    </lineage>
</organism>
<dbReference type="PRINTS" id="PR00382">
    <property type="entry name" value="LIPIDTRNSFER"/>
</dbReference>
<feature type="signal peptide" evidence="6">
    <location>
        <begin position="1"/>
        <end position="19"/>
    </location>
</feature>
<evidence type="ECO:0000313" key="9">
    <source>
        <dbReference type="EnsemblPlants" id="KQK15105"/>
    </source>
</evidence>
<reference evidence="8" key="2">
    <citation type="submission" date="2017-06" db="EMBL/GenBank/DDBJ databases">
        <title>WGS assembly of Brachypodium distachyon.</title>
        <authorList>
            <consortium name="The International Brachypodium Initiative"/>
            <person name="Lucas S."/>
            <person name="Harmon-Smith M."/>
            <person name="Lail K."/>
            <person name="Tice H."/>
            <person name="Grimwood J."/>
            <person name="Bruce D."/>
            <person name="Barry K."/>
            <person name="Shu S."/>
            <person name="Lindquist E."/>
            <person name="Wang M."/>
            <person name="Pitluck S."/>
            <person name="Vogel J.P."/>
            <person name="Garvin D.F."/>
            <person name="Mockler T.C."/>
            <person name="Schmutz J."/>
            <person name="Rokhsar D."/>
            <person name="Bevan M.W."/>
        </authorList>
    </citation>
    <scope>NUCLEOTIDE SEQUENCE</scope>
    <source>
        <strain evidence="8">Bd21</strain>
    </source>
</reference>
<dbReference type="HOGENOM" id="CLU_089796_5_2_1"/>
<dbReference type="GeneID" id="100837050"/>
<reference evidence="8 9" key="1">
    <citation type="journal article" date="2010" name="Nature">
        <title>Genome sequencing and analysis of the model grass Brachypodium distachyon.</title>
        <authorList>
            <consortium name="International Brachypodium Initiative"/>
        </authorList>
    </citation>
    <scope>NUCLEOTIDE SEQUENCE [LARGE SCALE GENOMIC DNA]</scope>
    <source>
        <strain evidence="8 9">Bd21</strain>
    </source>
</reference>
<feature type="compositionally biased region" description="Low complexity" evidence="5">
    <location>
        <begin position="122"/>
        <end position="143"/>
    </location>
</feature>
<feature type="domain" description="Bifunctional inhibitor/plant lipid transfer protein/seed storage helical" evidence="7">
    <location>
        <begin position="13"/>
        <end position="111"/>
    </location>
</feature>
<dbReference type="SUPFAM" id="SSF47699">
    <property type="entry name" value="Bifunctional inhibitor/lipid-transfer protein/seed storage 2S albumin"/>
    <property type="match status" value="1"/>
</dbReference>
<keyword evidence="4" id="KW-0325">Glycoprotein</keyword>
<evidence type="ECO:0000256" key="1">
    <source>
        <dbReference type="ARBA" id="ARBA00009748"/>
    </source>
</evidence>
<evidence type="ECO:0000256" key="3">
    <source>
        <dbReference type="ARBA" id="ARBA00023157"/>
    </source>
</evidence>
<feature type="region of interest" description="Disordered" evidence="5">
    <location>
        <begin position="122"/>
        <end position="145"/>
    </location>
</feature>
<evidence type="ECO:0000256" key="6">
    <source>
        <dbReference type="SAM" id="SignalP"/>
    </source>
</evidence>
<dbReference type="Gene3D" id="1.10.110.10">
    <property type="entry name" value="Plant lipid-transfer and hydrophobic proteins"/>
    <property type="match status" value="1"/>
</dbReference>
<dbReference type="AlphaFoldDB" id="I1GS40"/>
<evidence type="ECO:0000313" key="10">
    <source>
        <dbReference type="Proteomes" id="UP000008810"/>
    </source>
</evidence>
<dbReference type="EnsemblPlants" id="KQK15105">
    <property type="protein sequence ID" value="KQK15105"/>
    <property type="gene ID" value="BRADI_1g20670v3"/>
</dbReference>
<dbReference type="PANTHER" id="PTHR33044">
    <property type="entry name" value="BIFUNCTIONAL INHIBITOR/LIPID-TRANSFER PROTEIN/SEED STORAGE 2S ALBUMIN SUPERFAMILY PROTEIN-RELATED"/>
    <property type="match status" value="1"/>
</dbReference>
<protein>
    <recommendedName>
        <fullName evidence="7">Bifunctional inhibitor/plant lipid transfer protein/seed storage helical domain-containing protein</fullName>
    </recommendedName>
</protein>
<dbReference type="GO" id="GO:0008289">
    <property type="term" value="F:lipid binding"/>
    <property type="evidence" value="ECO:0007669"/>
    <property type="project" value="InterPro"/>
</dbReference>
<keyword evidence="10" id="KW-1185">Reference proteome</keyword>
<proteinExistence type="inferred from homology"/>
<evidence type="ECO:0000256" key="4">
    <source>
        <dbReference type="ARBA" id="ARBA00023180"/>
    </source>
</evidence>
<dbReference type="OrthoDB" id="659547at2759"/>
<dbReference type="Gramene" id="KQK15105">
    <property type="protein sequence ID" value="KQK15105"/>
    <property type="gene ID" value="BRADI_1g20670v3"/>
</dbReference>
<gene>
    <name evidence="9" type="primary">LOC100837050</name>
    <name evidence="8" type="ORF">BRADI_1g20670v3</name>
</gene>
<feature type="chain" id="PRO_5014094010" description="Bifunctional inhibitor/plant lipid transfer protein/seed storage helical domain-containing protein" evidence="6">
    <location>
        <begin position="20"/>
        <end position="171"/>
    </location>
</feature>
<dbReference type="InterPro" id="IPR016140">
    <property type="entry name" value="Bifunc_inhib/LTP/seed_store"/>
</dbReference>
<evidence type="ECO:0000313" key="8">
    <source>
        <dbReference type="EMBL" id="KQK15105.1"/>
    </source>
</evidence>
<dbReference type="Proteomes" id="UP000008810">
    <property type="component" value="Chromosome 1"/>
</dbReference>